<keyword evidence="2" id="KW-1185">Reference proteome</keyword>
<dbReference type="Proteomes" id="UP000827911">
    <property type="component" value="Segment"/>
</dbReference>
<sequence length="56" mass="6719">MIRYPIIFFATWILVAYALSTVDVTYEWCEKIGMVSGAIITHFEMKWQRFIKEQSR</sequence>
<accession>A0AAE8C004</accession>
<protein>
    <submittedName>
        <fullName evidence="1">Uncharacterized protein</fullName>
    </submittedName>
</protein>
<reference evidence="1 2" key="1">
    <citation type="submission" date="2021-06" db="EMBL/GenBank/DDBJ databases">
        <title>Complete genome sequence of Erwinia phage pEa_SNUABM_17.</title>
        <authorList>
            <person name="Kim S.G."/>
            <person name="Park S.C."/>
        </authorList>
    </citation>
    <scope>NUCLEOTIDE SEQUENCE [LARGE SCALE GENOMIC DNA]</scope>
</reference>
<gene>
    <name evidence="1" type="ORF">pEaSNUABM17_00051</name>
</gene>
<organism evidence="1 2">
    <name type="scientific">Erwinia phage pEa_SNUABM_17</name>
    <dbReference type="NCBI Taxonomy" id="2869545"/>
    <lineage>
        <taxon>Viruses</taxon>
        <taxon>Duplodnaviria</taxon>
        <taxon>Heunggongvirae</taxon>
        <taxon>Uroviricota</taxon>
        <taxon>Caudoviricetes</taxon>
        <taxon>Alexandravirus</taxon>
        <taxon>Alexandravirus SNUABM17</taxon>
    </lineage>
</organism>
<dbReference type="EMBL" id="MZ443777">
    <property type="protein sequence ID" value="QZE57597.1"/>
    <property type="molecule type" value="Genomic_DNA"/>
</dbReference>
<name>A0AAE8C004_9CAUD</name>
<evidence type="ECO:0000313" key="1">
    <source>
        <dbReference type="EMBL" id="QZE57597.1"/>
    </source>
</evidence>
<proteinExistence type="predicted"/>
<evidence type="ECO:0000313" key="2">
    <source>
        <dbReference type="Proteomes" id="UP000827911"/>
    </source>
</evidence>